<organism evidence="3 4">
    <name type="scientific">Tanacetum coccineum</name>
    <dbReference type="NCBI Taxonomy" id="301880"/>
    <lineage>
        <taxon>Eukaryota</taxon>
        <taxon>Viridiplantae</taxon>
        <taxon>Streptophyta</taxon>
        <taxon>Embryophyta</taxon>
        <taxon>Tracheophyta</taxon>
        <taxon>Spermatophyta</taxon>
        <taxon>Magnoliopsida</taxon>
        <taxon>eudicotyledons</taxon>
        <taxon>Gunneridae</taxon>
        <taxon>Pentapetalae</taxon>
        <taxon>asterids</taxon>
        <taxon>campanulids</taxon>
        <taxon>Asterales</taxon>
        <taxon>Asteraceae</taxon>
        <taxon>Asteroideae</taxon>
        <taxon>Anthemideae</taxon>
        <taxon>Anthemidinae</taxon>
        <taxon>Tanacetum</taxon>
    </lineage>
</organism>
<evidence type="ECO:0000313" key="3">
    <source>
        <dbReference type="EMBL" id="GJT09860.1"/>
    </source>
</evidence>
<accession>A0ABQ5B4T4</accession>
<gene>
    <name evidence="3" type="ORF">Tco_0856902</name>
</gene>
<name>A0ABQ5B4T4_9ASTR</name>
<dbReference type="SUPFAM" id="SSF54236">
    <property type="entry name" value="Ubiquitin-like"/>
    <property type="match status" value="1"/>
</dbReference>
<dbReference type="PANTHER" id="PTHR14942:SF0">
    <property type="entry name" value="U11_U12 SMALL NUCLEAR RIBONUCLEOPROTEIN 25 KDA PROTEIN"/>
    <property type="match status" value="1"/>
</dbReference>
<evidence type="ECO:0000313" key="4">
    <source>
        <dbReference type="Proteomes" id="UP001151760"/>
    </source>
</evidence>
<dbReference type="PANTHER" id="PTHR14942">
    <property type="entry name" value="U11/U12 SMALL NUCLEAR RIBONUCLEOPROTEIN 25 KDA PROTEIN"/>
    <property type="match status" value="1"/>
</dbReference>
<dbReference type="InterPro" id="IPR029071">
    <property type="entry name" value="Ubiquitin-like_domsf"/>
</dbReference>
<evidence type="ECO:0000256" key="1">
    <source>
        <dbReference type="SAM" id="MobiDB-lite"/>
    </source>
</evidence>
<feature type="domain" description="SNRNP25 ubiquitin-like" evidence="2">
    <location>
        <begin position="66"/>
        <end position="109"/>
    </location>
</feature>
<dbReference type="InterPro" id="IPR040610">
    <property type="entry name" value="SNRNP25_ubiquitin"/>
</dbReference>
<comment type="caution">
    <text evidence="3">The sequence shown here is derived from an EMBL/GenBank/DDBJ whole genome shotgun (WGS) entry which is preliminary data.</text>
</comment>
<dbReference type="Proteomes" id="UP001151760">
    <property type="component" value="Unassembled WGS sequence"/>
</dbReference>
<dbReference type="GO" id="GO:1990904">
    <property type="term" value="C:ribonucleoprotein complex"/>
    <property type="evidence" value="ECO:0007669"/>
    <property type="project" value="UniProtKB-KW"/>
</dbReference>
<keyword evidence="3" id="KW-0687">Ribonucleoprotein</keyword>
<dbReference type="InterPro" id="IPR039690">
    <property type="entry name" value="SNRNP25"/>
</dbReference>
<feature type="region of interest" description="Disordered" evidence="1">
    <location>
        <begin position="234"/>
        <end position="261"/>
    </location>
</feature>
<keyword evidence="4" id="KW-1185">Reference proteome</keyword>
<dbReference type="Pfam" id="PF18036">
    <property type="entry name" value="Ubiquitin_4"/>
    <property type="match status" value="1"/>
</dbReference>
<sequence length="424" mass="47489">MTEPSSTGVKDDDNVALEYNTNNVKKAKLNSTLATLLDDPVLADVPRKPTLSDVDTLISLELGSAMRVSVLKLDQTSFDVTVMNSATVKDLKLAVKKKVNEMEQSKMGHGSSCISYVLINLDEKGKRNTSCSWERVPHMFLKECICSFGRVQRVLRKFDEKVSVHGFAESSTEEDTPSSSQFGDTYNSPEMCLVSFDSATLCKRDDNKFMRLGMRKNKLESQVLIRYEFADEFDDDDESEEGSKGATTNSHGAFNFDDADDVDKVSETELDDPLEQNENPSEDPFGIYSILKKNKDNDASIPVRDHSKSNSPPGVLALNSIKSKNGGSGILKEELNRIDADISLIDECSEIFSHNDSLWSRVIKAIYGDDGEVNKVFKYASRSCWRDIINEVRKLKDQAKPLRLLFPVVMLLDNIKDRNNLYEA</sequence>
<reference evidence="3" key="1">
    <citation type="journal article" date="2022" name="Int. J. Mol. Sci.">
        <title>Draft Genome of Tanacetum Coccineum: Genomic Comparison of Closely Related Tanacetum-Family Plants.</title>
        <authorList>
            <person name="Yamashiro T."/>
            <person name="Shiraishi A."/>
            <person name="Nakayama K."/>
            <person name="Satake H."/>
        </authorList>
    </citation>
    <scope>NUCLEOTIDE SEQUENCE</scope>
</reference>
<dbReference type="EMBL" id="BQNB010012942">
    <property type="protein sequence ID" value="GJT09860.1"/>
    <property type="molecule type" value="Genomic_DNA"/>
</dbReference>
<dbReference type="Gene3D" id="3.10.20.90">
    <property type="entry name" value="Phosphatidylinositol 3-kinase Catalytic Subunit, Chain A, domain 1"/>
    <property type="match status" value="1"/>
</dbReference>
<reference evidence="3" key="2">
    <citation type="submission" date="2022-01" db="EMBL/GenBank/DDBJ databases">
        <authorList>
            <person name="Yamashiro T."/>
            <person name="Shiraishi A."/>
            <person name="Satake H."/>
            <person name="Nakayama K."/>
        </authorList>
    </citation>
    <scope>NUCLEOTIDE SEQUENCE</scope>
</reference>
<protein>
    <submittedName>
        <fullName evidence="3">U11/U12 small nuclear ribonucleoprotein 25 kDa protein</fullName>
    </submittedName>
</protein>
<proteinExistence type="predicted"/>
<evidence type="ECO:0000259" key="2">
    <source>
        <dbReference type="Pfam" id="PF18036"/>
    </source>
</evidence>